<keyword evidence="1" id="KW-0732">Signal</keyword>
<feature type="signal peptide" evidence="1">
    <location>
        <begin position="1"/>
        <end position="18"/>
    </location>
</feature>
<dbReference type="AlphaFoldDB" id="A0AAE3VNB7"/>
<feature type="chain" id="PRO_5042114077" evidence="1">
    <location>
        <begin position="19"/>
        <end position="81"/>
    </location>
</feature>
<organism evidence="2 3">
    <name type="scientific">Amorphus orientalis</name>
    <dbReference type="NCBI Taxonomy" id="649198"/>
    <lineage>
        <taxon>Bacteria</taxon>
        <taxon>Pseudomonadati</taxon>
        <taxon>Pseudomonadota</taxon>
        <taxon>Alphaproteobacteria</taxon>
        <taxon>Hyphomicrobiales</taxon>
        <taxon>Amorphaceae</taxon>
        <taxon>Amorphus</taxon>
    </lineage>
</organism>
<gene>
    <name evidence="2" type="ORF">J2S73_001582</name>
</gene>
<comment type="caution">
    <text evidence="2">The sequence shown here is derived from an EMBL/GenBank/DDBJ whole genome shotgun (WGS) entry which is preliminary data.</text>
</comment>
<sequence>MTMTRIVLAGLAAGIVGACTPGGDAPQSPRTGLANPASVYCLEQGGELVPVDTPAGVSNDCVLPNGETIDEWTLYRRDHSG</sequence>
<dbReference type="PANTHER" id="PTHR38008:SF2">
    <property type="entry name" value="HEMOLYSIN"/>
    <property type="match status" value="1"/>
</dbReference>
<evidence type="ECO:0000313" key="2">
    <source>
        <dbReference type="EMBL" id="MDQ0315125.1"/>
    </source>
</evidence>
<dbReference type="InterPro" id="IPR005590">
    <property type="entry name" value="DUF333"/>
</dbReference>
<keyword evidence="3" id="KW-1185">Reference proteome</keyword>
<protein>
    <submittedName>
        <fullName evidence="2">Hemolysin</fullName>
    </submittedName>
</protein>
<accession>A0AAE3VNB7</accession>
<dbReference type="PROSITE" id="PS51257">
    <property type="entry name" value="PROKAR_LIPOPROTEIN"/>
    <property type="match status" value="1"/>
</dbReference>
<proteinExistence type="predicted"/>
<dbReference type="Proteomes" id="UP001229244">
    <property type="component" value="Unassembled WGS sequence"/>
</dbReference>
<dbReference type="EMBL" id="JAUSUL010000002">
    <property type="protein sequence ID" value="MDQ0315125.1"/>
    <property type="molecule type" value="Genomic_DNA"/>
</dbReference>
<dbReference type="Pfam" id="PF03891">
    <property type="entry name" value="DUF333"/>
    <property type="match status" value="1"/>
</dbReference>
<reference evidence="2" key="1">
    <citation type="submission" date="2023-07" db="EMBL/GenBank/DDBJ databases">
        <title>Genomic Encyclopedia of Type Strains, Phase IV (KMG-IV): sequencing the most valuable type-strain genomes for metagenomic binning, comparative biology and taxonomic classification.</title>
        <authorList>
            <person name="Goeker M."/>
        </authorList>
    </citation>
    <scope>NUCLEOTIDE SEQUENCE</scope>
    <source>
        <strain evidence="2">DSM 21202</strain>
    </source>
</reference>
<evidence type="ECO:0000256" key="1">
    <source>
        <dbReference type="SAM" id="SignalP"/>
    </source>
</evidence>
<name>A0AAE3VNB7_9HYPH</name>
<evidence type="ECO:0000313" key="3">
    <source>
        <dbReference type="Proteomes" id="UP001229244"/>
    </source>
</evidence>
<dbReference type="PANTHER" id="PTHR38008">
    <property type="entry name" value="HEMOLYSIN-RELATED"/>
    <property type="match status" value="1"/>
</dbReference>